<dbReference type="InterPro" id="IPR026899">
    <property type="entry name" value="FKS1-like_dom1"/>
</dbReference>
<dbReference type="PANTHER" id="PTHR12741">
    <property type="entry name" value="LYST-INTERACTING PROTEIN LIP5 DOPAMINE RESPONSIVE PROTEIN DRG-1"/>
    <property type="match status" value="1"/>
</dbReference>
<evidence type="ECO:0000259" key="1">
    <source>
        <dbReference type="SMART" id="SM01205"/>
    </source>
</evidence>
<proteinExistence type="predicted"/>
<dbReference type="SMART" id="SM01205">
    <property type="entry name" value="FKS1_dom1"/>
    <property type="match status" value="1"/>
</dbReference>
<protein>
    <submittedName>
        <fullName evidence="2">Callose synthase 3</fullName>
    </submittedName>
</protein>
<reference evidence="2" key="1">
    <citation type="submission" date="2015-12" db="EMBL/GenBank/DDBJ databases">
        <title>Update maize B73 reference genome by single molecule sequencing technologies.</title>
        <authorList>
            <consortium name="Maize Genome Sequencing Project"/>
            <person name="Ware D."/>
        </authorList>
    </citation>
    <scope>NUCLEOTIDE SEQUENCE [LARGE SCALE GENOMIC DNA]</scope>
    <source>
        <tissue evidence="2">Seedling</tissue>
    </source>
</reference>
<feature type="domain" description="1,3-beta-glucan synthase component FKS1-like" evidence="1">
    <location>
        <begin position="86"/>
        <end position="199"/>
    </location>
</feature>
<dbReference type="STRING" id="4577.A0A1D6JMD4"/>
<dbReference type="Pfam" id="PF14288">
    <property type="entry name" value="FKS1_dom1"/>
    <property type="match status" value="1"/>
</dbReference>
<dbReference type="EMBL" id="CM007647">
    <property type="protein sequence ID" value="ONL93230.1"/>
    <property type="molecule type" value="Genomic_DNA"/>
</dbReference>
<sequence length="531" mass="62468">MNHFRASRLQESEFCSETNYILQLLQPKAVCGTFPEHQCLPDTAEECSFDFWHKRKALETQLPGGYYSKHLTKGGRLPTIQQEMQQRKLLYMGLYLLIWGEAANLRFMPECICYIYHHMAFEMYGMLAGNVSALTGEYVKPAYGGEKEAFLKKVVTPIYHTIAKEAERSKREKGNHSEWRNYDDLNESADCFRLGWPMRADADFFCQPDERNESTRISKQKGKVNFVELRSFWHIFRSFDRLWSFFILALQVMIILAWDGGSLASIFDYAVFKKVLSIFITSAILNLGQATLDIIFNWKARRTMEFAVKLRYVLKFTMAALWVVLLPVTYAYTWENPTGIIRIIKSWFGNGRNHLPLFVVSVVIYLSPSMLSAILFLLPFLRRSLESSDFKLVRFIMWWSQVNLIFNKLYTIHPLILNYHFTSVYRPRLFVGRGMHESAFSLFMYTMFWIALLLIKFAFSYYVEIKPLVEPTKVIMKTPIHTFRWHEFFPRGMHVFRTIFRAHSIILTPKFILQKRAISVLLLQFGLQSFW</sequence>
<dbReference type="PANTHER" id="PTHR12741:SF65">
    <property type="entry name" value="1,3-BETA-GLUCAN SYNTHASE"/>
    <property type="match status" value="1"/>
</dbReference>
<dbReference type="ExpressionAtlas" id="A0A1D6JMD4">
    <property type="expression patterns" value="baseline and differential"/>
</dbReference>
<dbReference type="InParanoid" id="A0A1D6JMD4"/>
<name>A0A1D6JMD4_MAIZE</name>
<accession>A0A1D6JMD4</accession>
<dbReference type="AlphaFoldDB" id="A0A1D6JMD4"/>
<dbReference type="OMA" id="VEYEWHA"/>
<evidence type="ECO:0000313" key="2">
    <source>
        <dbReference type="EMBL" id="ONL93230.1"/>
    </source>
</evidence>
<gene>
    <name evidence="2" type="ORF">ZEAMMB73_Zm00001d027474</name>
</gene>
<organism evidence="2">
    <name type="scientific">Zea mays</name>
    <name type="common">Maize</name>
    <dbReference type="NCBI Taxonomy" id="4577"/>
    <lineage>
        <taxon>Eukaryota</taxon>
        <taxon>Viridiplantae</taxon>
        <taxon>Streptophyta</taxon>
        <taxon>Embryophyta</taxon>
        <taxon>Tracheophyta</taxon>
        <taxon>Spermatophyta</taxon>
        <taxon>Magnoliopsida</taxon>
        <taxon>Liliopsida</taxon>
        <taxon>Poales</taxon>
        <taxon>Poaceae</taxon>
        <taxon>PACMAD clade</taxon>
        <taxon>Panicoideae</taxon>
        <taxon>Andropogonodae</taxon>
        <taxon>Andropogoneae</taxon>
        <taxon>Tripsacinae</taxon>
        <taxon>Zea</taxon>
    </lineage>
</organism>